<sequence length="244" mass="27678">MELDSDNHPFLRLPAPNENIIFTMPRYSDGEAVIEILSDPRVYMNLAGPPYPYGQKEWDSWFPIMDKLCKDALGEWQDVENTRKKGGGGKLWTNGVPFTAIREVDPTTGEQKFIGTLGTIRTNYIFHGADPENQKKQDANDALEVGDPNIDWTIGYYLAPSHHGRGIVTAVIGTLIKDFLVPFMNVHHMTVSYFEYNPGSRKVLEKNGFEFDEIKPDYFELPEIKSGVKGKRIGVGFMKWTRTS</sequence>
<keyword evidence="3" id="KW-1185">Reference proteome</keyword>
<feature type="domain" description="N-acetyltransferase" evidence="1">
    <location>
        <begin position="21"/>
        <end position="210"/>
    </location>
</feature>
<dbReference type="STRING" id="1149755.A0A2J6R953"/>
<dbReference type="OrthoDB" id="630895at2759"/>
<dbReference type="Proteomes" id="UP000235786">
    <property type="component" value="Unassembled WGS sequence"/>
</dbReference>
<dbReference type="PANTHER" id="PTHR43328:SF1">
    <property type="entry name" value="N-ACETYLTRANSFERASE DOMAIN-CONTAINING PROTEIN"/>
    <property type="match status" value="1"/>
</dbReference>
<dbReference type="SUPFAM" id="SSF55729">
    <property type="entry name" value="Acyl-CoA N-acyltransferases (Nat)"/>
    <property type="match status" value="1"/>
</dbReference>
<evidence type="ECO:0000313" key="3">
    <source>
        <dbReference type="Proteomes" id="UP000235786"/>
    </source>
</evidence>
<dbReference type="AlphaFoldDB" id="A0A2J6R953"/>
<name>A0A2J6R953_HYAVF</name>
<proteinExistence type="predicted"/>
<evidence type="ECO:0000313" key="2">
    <source>
        <dbReference type="EMBL" id="PMD35064.1"/>
    </source>
</evidence>
<evidence type="ECO:0000259" key="1">
    <source>
        <dbReference type="Pfam" id="PF13302"/>
    </source>
</evidence>
<dbReference type="Gene3D" id="3.40.630.30">
    <property type="match status" value="1"/>
</dbReference>
<protein>
    <recommendedName>
        <fullName evidence="1">N-acetyltransferase domain-containing protein</fullName>
    </recommendedName>
</protein>
<dbReference type="EMBL" id="KZ613953">
    <property type="protein sequence ID" value="PMD35064.1"/>
    <property type="molecule type" value="Genomic_DNA"/>
</dbReference>
<dbReference type="Pfam" id="PF13302">
    <property type="entry name" value="Acetyltransf_3"/>
    <property type="match status" value="1"/>
</dbReference>
<reference evidence="2 3" key="1">
    <citation type="submission" date="2016-04" db="EMBL/GenBank/DDBJ databases">
        <title>A degradative enzymes factory behind the ericoid mycorrhizal symbiosis.</title>
        <authorList>
            <consortium name="DOE Joint Genome Institute"/>
            <person name="Martino E."/>
            <person name="Morin E."/>
            <person name="Grelet G."/>
            <person name="Kuo A."/>
            <person name="Kohler A."/>
            <person name="Daghino S."/>
            <person name="Barry K."/>
            <person name="Choi C."/>
            <person name="Cichocki N."/>
            <person name="Clum A."/>
            <person name="Copeland A."/>
            <person name="Hainaut M."/>
            <person name="Haridas S."/>
            <person name="Labutti K."/>
            <person name="Lindquist E."/>
            <person name="Lipzen A."/>
            <person name="Khouja H.-R."/>
            <person name="Murat C."/>
            <person name="Ohm R."/>
            <person name="Olson A."/>
            <person name="Spatafora J."/>
            <person name="Veneault-Fourrey C."/>
            <person name="Henrissat B."/>
            <person name="Grigoriev I."/>
            <person name="Martin F."/>
            <person name="Perotto S."/>
        </authorList>
    </citation>
    <scope>NUCLEOTIDE SEQUENCE [LARGE SCALE GENOMIC DNA]</scope>
    <source>
        <strain evidence="2 3">F</strain>
    </source>
</reference>
<dbReference type="PANTHER" id="PTHR43328">
    <property type="entry name" value="ACETYLTRANSFERASE-RELATED"/>
    <property type="match status" value="1"/>
</dbReference>
<organism evidence="2 3">
    <name type="scientific">Hyaloscypha variabilis (strain UAMH 11265 / GT02V1 / F)</name>
    <name type="common">Meliniomyces variabilis</name>
    <dbReference type="NCBI Taxonomy" id="1149755"/>
    <lineage>
        <taxon>Eukaryota</taxon>
        <taxon>Fungi</taxon>
        <taxon>Dikarya</taxon>
        <taxon>Ascomycota</taxon>
        <taxon>Pezizomycotina</taxon>
        <taxon>Leotiomycetes</taxon>
        <taxon>Helotiales</taxon>
        <taxon>Hyaloscyphaceae</taxon>
        <taxon>Hyaloscypha</taxon>
        <taxon>Hyaloscypha variabilis</taxon>
    </lineage>
</organism>
<gene>
    <name evidence="2" type="ORF">L207DRAFT_467993</name>
</gene>
<dbReference type="InterPro" id="IPR000182">
    <property type="entry name" value="GNAT_dom"/>
</dbReference>
<accession>A0A2J6R953</accession>
<dbReference type="InterPro" id="IPR016181">
    <property type="entry name" value="Acyl_CoA_acyltransferase"/>
</dbReference>
<dbReference type="GO" id="GO:0016747">
    <property type="term" value="F:acyltransferase activity, transferring groups other than amino-acyl groups"/>
    <property type="evidence" value="ECO:0007669"/>
    <property type="project" value="InterPro"/>
</dbReference>